<dbReference type="AlphaFoldDB" id="A0A8T2QUJ8"/>
<dbReference type="HAMAP" id="MF_00321">
    <property type="entry name" value="GTPase_EngB"/>
    <property type="match status" value="1"/>
</dbReference>
<evidence type="ECO:0000313" key="14">
    <source>
        <dbReference type="Proteomes" id="UP000825935"/>
    </source>
</evidence>
<keyword evidence="14" id="KW-1185">Reference proteome</keyword>
<dbReference type="GO" id="GO:0046872">
    <property type="term" value="F:metal ion binding"/>
    <property type="evidence" value="ECO:0007669"/>
    <property type="project" value="UniProtKB-KW"/>
</dbReference>
<organism evidence="13 14">
    <name type="scientific">Ceratopteris richardii</name>
    <name type="common">Triangle waterfern</name>
    <dbReference type="NCBI Taxonomy" id="49495"/>
    <lineage>
        <taxon>Eukaryota</taxon>
        <taxon>Viridiplantae</taxon>
        <taxon>Streptophyta</taxon>
        <taxon>Embryophyta</taxon>
        <taxon>Tracheophyta</taxon>
        <taxon>Polypodiopsida</taxon>
        <taxon>Polypodiidae</taxon>
        <taxon>Polypodiales</taxon>
        <taxon>Pteridineae</taxon>
        <taxon>Pteridaceae</taxon>
        <taxon>Parkerioideae</taxon>
        <taxon>Ceratopteris</taxon>
    </lineage>
</organism>
<protein>
    <recommendedName>
        <fullName evidence="12">EngB-type G domain-containing protein</fullName>
    </recommendedName>
</protein>
<comment type="similarity">
    <text evidence="2">Belongs to the TRAFAC class TrmE-Era-EngA-EngB-Septin-like GTPase superfamily. EngB GTPase family.</text>
</comment>
<dbReference type="InterPro" id="IPR019987">
    <property type="entry name" value="GTP-bd_ribosome_bio_YsxC"/>
</dbReference>
<keyword evidence="10" id="KW-0131">Cell cycle</keyword>
<dbReference type="SUPFAM" id="SSF52540">
    <property type="entry name" value="P-loop containing nucleoside triphosphate hydrolases"/>
    <property type="match status" value="1"/>
</dbReference>
<dbReference type="GO" id="GO:0051301">
    <property type="term" value="P:cell division"/>
    <property type="evidence" value="ECO:0007669"/>
    <property type="project" value="UniProtKB-KW"/>
</dbReference>
<evidence type="ECO:0000256" key="8">
    <source>
        <dbReference type="ARBA" id="ARBA00023134"/>
    </source>
</evidence>
<dbReference type="PANTHER" id="PTHR11649">
    <property type="entry name" value="MSS1/TRME-RELATED GTP-BINDING PROTEIN"/>
    <property type="match status" value="1"/>
</dbReference>
<dbReference type="InterPro" id="IPR030393">
    <property type="entry name" value="G_ENGB_dom"/>
</dbReference>
<keyword evidence="3" id="KW-0934">Plastid</keyword>
<evidence type="ECO:0000256" key="3">
    <source>
        <dbReference type="ARBA" id="ARBA00022528"/>
    </source>
</evidence>
<dbReference type="Pfam" id="PF01926">
    <property type="entry name" value="MMR_HSR1"/>
    <property type="match status" value="1"/>
</dbReference>
<evidence type="ECO:0000256" key="1">
    <source>
        <dbReference type="ARBA" id="ARBA00001946"/>
    </source>
</evidence>
<accession>A0A8T2QUJ8</accession>
<dbReference type="InterPro" id="IPR006073">
    <property type="entry name" value="GTP-bd"/>
</dbReference>
<keyword evidence="7" id="KW-0460">Magnesium</keyword>
<dbReference type="OrthoDB" id="391988at2759"/>
<dbReference type="PANTHER" id="PTHR11649:SF13">
    <property type="entry name" value="ENGB-TYPE G DOMAIN-CONTAINING PROTEIN"/>
    <property type="match status" value="1"/>
</dbReference>
<reference evidence="13" key="1">
    <citation type="submission" date="2021-08" db="EMBL/GenBank/DDBJ databases">
        <title>WGS assembly of Ceratopteris richardii.</title>
        <authorList>
            <person name="Marchant D.B."/>
            <person name="Chen G."/>
            <person name="Jenkins J."/>
            <person name="Shu S."/>
            <person name="Leebens-Mack J."/>
            <person name="Grimwood J."/>
            <person name="Schmutz J."/>
            <person name="Soltis P."/>
            <person name="Soltis D."/>
            <person name="Chen Z.-H."/>
        </authorList>
    </citation>
    <scope>NUCLEOTIDE SEQUENCE</scope>
    <source>
        <strain evidence="13">Whitten #5841</strain>
        <tissue evidence="13">Leaf</tissue>
    </source>
</reference>
<dbReference type="InterPro" id="IPR027417">
    <property type="entry name" value="P-loop_NTPase"/>
</dbReference>
<evidence type="ECO:0000256" key="11">
    <source>
        <dbReference type="SAM" id="MobiDB-lite"/>
    </source>
</evidence>
<evidence type="ECO:0000256" key="4">
    <source>
        <dbReference type="ARBA" id="ARBA00022618"/>
    </source>
</evidence>
<keyword evidence="5" id="KW-0479">Metal-binding</keyword>
<keyword evidence="3" id="KW-0150">Chloroplast</keyword>
<comment type="caution">
    <text evidence="13">The sequence shown here is derived from an EMBL/GenBank/DDBJ whole genome shotgun (WGS) entry which is preliminary data.</text>
</comment>
<keyword evidence="4" id="KW-0132">Cell division</keyword>
<keyword evidence="6" id="KW-0547">Nucleotide-binding</keyword>
<evidence type="ECO:0000313" key="13">
    <source>
        <dbReference type="EMBL" id="KAH7287023.1"/>
    </source>
</evidence>
<sequence length="409" mass="45507">MASLCVKGFGLAFSPVSGKVAARHGFSSSSCCAMHNITAKADSKLETKRPAETPKTFSFKADVNGKEVKISITPRMAGAQILSPESSGKRKNQREEQQENRAEGTVFDEDANFEAIELDNAEEKILKMRSGDVEGTDRMKGTINRGRKSINDDSDNLQPTNQIESSELEEVTEMFIPPGVSLSPEKPLPILPGSNIYIGPYAKDSKVKQAEFVKSSISSADCPPLKLPEFAMVGRSNVGKSSLVNLLVQRKDLAQTSKKPGKTQLINHFIINKRWYLVDLPGYGYAKAPSSVRATWDNFTKDFFLKSKSLVCVMLLIDASILPQEIDLEYADWLHKNKVPMTIVFTKCDRKKKKKNGGKKPVENIKDFLMSLKEKIGRSPPWIMTSCISYQGKDGLLMHMAQLRNYWSS</sequence>
<dbReference type="Proteomes" id="UP000825935">
    <property type="component" value="Chromosome 32"/>
</dbReference>
<dbReference type="Gene3D" id="3.40.50.300">
    <property type="entry name" value="P-loop containing nucleotide triphosphate hydrolases"/>
    <property type="match status" value="1"/>
</dbReference>
<feature type="region of interest" description="Disordered" evidence="11">
    <location>
        <begin position="136"/>
        <end position="160"/>
    </location>
</feature>
<feature type="region of interest" description="Disordered" evidence="11">
    <location>
        <begin position="74"/>
        <end position="104"/>
    </location>
</feature>
<evidence type="ECO:0000256" key="9">
    <source>
        <dbReference type="ARBA" id="ARBA00023210"/>
    </source>
</evidence>
<keyword evidence="9" id="KW-0717">Septation</keyword>
<evidence type="ECO:0000256" key="10">
    <source>
        <dbReference type="ARBA" id="ARBA00023306"/>
    </source>
</evidence>
<comment type="cofactor">
    <cofactor evidence="1">
        <name>Mg(2+)</name>
        <dbReference type="ChEBI" id="CHEBI:18420"/>
    </cofactor>
</comment>
<name>A0A8T2QUJ8_CERRI</name>
<gene>
    <name evidence="13" type="ORF">KP509_32G033500</name>
</gene>
<dbReference type="NCBIfam" id="TIGR03598">
    <property type="entry name" value="GTPase_YsxC"/>
    <property type="match status" value="1"/>
</dbReference>
<feature type="compositionally biased region" description="Basic and acidic residues" evidence="11">
    <location>
        <begin position="93"/>
        <end position="102"/>
    </location>
</feature>
<feature type="domain" description="EngB-type G" evidence="12">
    <location>
        <begin position="226"/>
        <end position="409"/>
    </location>
</feature>
<evidence type="ECO:0000256" key="7">
    <source>
        <dbReference type="ARBA" id="ARBA00022842"/>
    </source>
</evidence>
<evidence type="ECO:0000256" key="2">
    <source>
        <dbReference type="ARBA" id="ARBA00009638"/>
    </source>
</evidence>
<evidence type="ECO:0000259" key="12">
    <source>
        <dbReference type="PROSITE" id="PS51706"/>
    </source>
</evidence>
<dbReference type="CDD" id="cd01876">
    <property type="entry name" value="YihA_EngB"/>
    <property type="match status" value="1"/>
</dbReference>
<dbReference type="GO" id="GO:0005525">
    <property type="term" value="F:GTP binding"/>
    <property type="evidence" value="ECO:0007669"/>
    <property type="project" value="UniProtKB-KW"/>
</dbReference>
<dbReference type="PROSITE" id="PS51706">
    <property type="entry name" value="G_ENGB"/>
    <property type="match status" value="1"/>
</dbReference>
<keyword evidence="8" id="KW-0342">GTP-binding</keyword>
<dbReference type="EMBL" id="CM035437">
    <property type="protein sequence ID" value="KAH7287023.1"/>
    <property type="molecule type" value="Genomic_DNA"/>
</dbReference>
<evidence type="ECO:0000256" key="5">
    <source>
        <dbReference type="ARBA" id="ARBA00022723"/>
    </source>
</evidence>
<proteinExistence type="inferred from homology"/>
<evidence type="ECO:0000256" key="6">
    <source>
        <dbReference type="ARBA" id="ARBA00022741"/>
    </source>
</evidence>